<evidence type="ECO:0000313" key="3">
    <source>
        <dbReference type="EMBL" id="EFJ28848.1"/>
    </source>
</evidence>
<protein>
    <submittedName>
        <fullName evidence="3">Uncharacterized protein TPD1B1-1</fullName>
    </submittedName>
    <submittedName>
        <fullName evidence="2">Uncharacterized protein TPD1B1-2</fullName>
    </submittedName>
</protein>
<dbReference type="KEGG" id="smo:SELMODRAFT_114201"/>
<dbReference type="Proteomes" id="UP000001514">
    <property type="component" value="Unassembled WGS sequence"/>
</dbReference>
<dbReference type="AlphaFoldDB" id="D8RFC9"/>
<dbReference type="PANTHER" id="PTHR33184:SF77">
    <property type="entry name" value="TPD1 PROTEIN HOMOLOG 1-LIKE"/>
    <property type="match status" value="1"/>
</dbReference>
<dbReference type="eggNOG" id="ENOG502S0K4">
    <property type="taxonomic scope" value="Eukaryota"/>
</dbReference>
<dbReference type="FunCoup" id="D8RFC9">
    <property type="interactions" value="1"/>
</dbReference>
<reference evidence="3 4" key="1">
    <citation type="journal article" date="2011" name="Science">
        <title>The Selaginella genome identifies genetic changes associated with the evolution of vascular plants.</title>
        <authorList>
            <person name="Banks J.A."/>
            <person name="Nishiyama T."/>
            <person name="Hasebe M."/>
            <person name="Bowman J.L."/>
            <person name="Gribskov M."/>
            <person name="dePamphilis C."/>
            <person name="Albert V.A."/>
            <person name="Aono N."/>
            <person name="Aoyama T."/>
            <person name="Ambrose B.A."/>
            <person name="Ashton N.W."/>
            <person name="Axtell M.J."/>
            <person name="Barker E."/>
            <person name="Barker M.S."/>
            <person name="Bennetzen J.L."/>
            <person name="Bonawitz N.D."/>
            <person name="Chapple C."/>
            <person name="Cheng C."/>
            <person name="Correa L.G."/>
            <person name="Dacre M."/>
            <person name="DeBarry J."/>
            <person name="Dreyer I."/>
            <person name="Elias M."/>
            <person name="Engstrom E.M."/>
            <person name="Estelle M."/>
            <person name="Feng L."/>
            <person name="Finet C."/>
            <person name="Floyd S.K."/>
            <person name="Frommer W.B."/>
            <person name="Fujita T."/>
            <person name="Gramzow L."/>
            <person name="Gutensohn M."/>
            <person name="Harholt J."/>
            <person name="Hattori M."/>
            <person name="Heyl A."/>
            <person name="Hirai T."/>
            <person name="Hiwatashi Y."/>
            <person name="Ishikawa M."/>
            <person name="Iwata M."/>
            <person name="Karol K.G."/>
            <person name="Koehler B."/>
            <person name="Kolukisaoglu U."/>
            <person name="Kubo M."/>
            <person name="Kurata T."/>
            <person name="Lalonde S."/>
            <person name="Li K."/>
            <person name="Li Y."/>
            <person name="Litt A."/>
            <person name="Lyons E."/>
            <person name="Manning G."/>
            <person name="Maruyama T."/>
            <person name="Michael T.P."/>
            <person name="Mikami K."/>
            <person name="Miyazaki S."/>
            <person name="Morinaga S."/>
            <person name="Murata T."/>
            <person name="Mueller-Roeber B."/>
            <person name="Nelson D.R."/>
            <person name="Obara M."/>
            <person name="Oguri Y."/>
            <person name="Olmstead R.G."/>
            <person name="Onodera N."/>
            <person name="Petersen B.L."/>
            <person name="Pils B."/>
            <person name="Prigge M."/>
            <person name="Rensing S.A."/>
            <person name="Riano-Pachon D.M."/>
            <person name="Roberts A.W."/>
            <person name="Sato Y."/>
            <person name="Scheller H.V."/>
            <person name="Schulz B."/>
            <person name="Schulz C."/>
            <person name="Shakirov E.V."/>
            <person name="Shibagaki N."/>
            <person name="Shinohara N."/>
            <person name="Shippen D.E."/>
            <person name="Soerensen I."/>
            <person name="Sotooka R."/>
            <person name="Sugimoto N."/>
            <person name="Sugita M."/>
            <person name="Sumikawa N."/>
            <person name="Tanurdzic M."/>
            <person name="Theissen G."/>
            <person name="Ulvskov P."/>
            <person name="Wakazuki S."/>
            <person name="Weng J.K."/>
            <person name="Willats W.W."/>
            <person name="Wipf D."/>
            <person name="Wolf P.G."/>
            <person name="Yang L."/>
            <person name="Zimmer A.D."/>
            <person name="Zhu Q."/>
            <person name="Mitros T."/>
            <person name="Hellsten U."/>
            <person name="Loque D."/>
            <person name="Otillar R."/>
            <person name="Salamov A."/>
            <person name="Schmutz J."/>
            <person name="Shapiro H."/>
            <person name="Lindquist E."/>
            <person name="Lucas S."/>
            <person name="Rokhsar D."/>
            <person name="Grigoriev I.V."/>
        </authorList>
    </citation>
    <scope>NUCLEOTIDE SEQUENCE [LARGE SCALE GENOMIC DNA]</scope>
</reference>
<dbReference type="Pfam" id="PF24068">
    <property type="entry name" value="TPD1_C"/>
    <property type="match status" value="1"/>
</dbReference>
<dbReference type="Gramene" id="EFJ28848">
    <property type="protein sequence ID" value="EFJ28848"/>
    <property type="gene ID" value="SELMODRAFT_92327"/>
</dbReference>
<proteinExistence type="predicted"/>
<organism evidence="4">
    <name type="scientific">Selaginella moellendorffii</name>
    <name type="common">Spikemoss</name>
    <dbReference type="NCBI Taxonomy" id="88036"/>
    <lineage>
        <taxon>Eukaryota</taxon>
        <taxon>Viridiplantae</taxon>
        <taxon>Streptophyta</taxon>
        <taxon>Embryophyta</taxon>
        <taxon>Tracheophyta</taxon>
        <taxon>Lycopodiopsida</taxon>
        <taxon>Selaginellales</taxon>
        <taxon>Selaginellaceae</taxon>
        <taxon>Selaginella</taxon>
    </lineage>
</organism>
<dbReference type="OrthoDB" id="1572689at2759"/>
<feature type="non-terminal residue" evidence="3">
    <location>
        <position position="1"/>
    </location>
</feature>
<dbReference type="EMBL" id="GL377613">
    <property type="protein sequence ID" value="EFJ17518.1"/>
    <property type="molecule type" value="Genomic_DNA"/>
</dbReference>
<dbReference type="InterPro" id="IPR040361">
    <property type="entry name" value="TPD1"/>
</dbReference>
<dbReference type="GO" id="GO:0001709">
    <property type="term" value="P:cell fate determination"/>
    <property type="evidence" value="ECO:0000318"/>
    <property type="project" value="GO_Central"/>
</dbReference>
<keyword evidence="4" id="KW-1185">Reference proteome</keyword>
<sequence>DRLADSCTTSDISIFQGQSAPLPNGIPTFTVQIINLCLHDCSMSAVHVSCGWFASTKLVNPKIFRRLKYDDCLVNDGKAIKGGDSVNFQYANSFEYPMKVSSAKSCQ</sequence>
<dbReference type="EMBL" id="GL377578">
    <property type="protein sequence ID" value="EFJ28848.1"/>
    <property type="molecule type" value="Genomic_DNA"/>
</dbReference>
<dbReference type="HOGENOM" id="CLU_102808_5_0_1"/>
<evidence type="ECO:0000256" key="1">
    <source>
        <dbReference type="ARBA" id="ARBA00022729"/>
    </source>
</evidence>
<name>D8RFC9_SELML</name>
<dbReference type="Gramene" id="EFJ17518">
    <property type="protein sequence ID" value="EFJ17518"/>
    <property type="gene ID" value="SELMODRAFT_114201"/>
</dbReference>
<dbReference type="GeneID" id="9647413"/>
<accession>D8RFC9</accession>
<gene>
    <name evidence="3" type="primary">TPD1B1-1</name>
    <name evidence="2" type="synonym">TPD1B1-2</name>
    <name evidence="2" type="ORF">SELMODRAFT_114201</name>
    <name evidence="3" type="ORF">SELMODRAFT_92327</name>
</gene>
<dbReference type="PANTHER" id="PTHR33184">
    <property type="entry name" value="PROTEIN TAPETUM DETERMINANT 1-LIKE-RELATED"/>
    <property type="match status" value="1"/>
</dbReference>
<evidence type="ECO:0000313" key="4">
    <source>
        <dbReference type="Proteomes" id="UP000001514"/>
    </source>
</evidence>
<dbReference type="InParanoid" id="D8RFC9"/>
<dbReference type="OMA" id="VYANYRR"/>
<evidence type="ECO:0000313" key="2">
    <source>
        <dbReference type="EMBL" id="EFJ17518.1"/>
    </source>
</evidence>
<keyword evidence="1" id="KW-0732">Signal</keyword>
<dbReference type="KEGG" id="smo:SELMODRAFT_92327"/>
<dbReference type="GeneID" id="9645351"/>